<evidence type="ECO:0000313" key="3">
    <source>
        <dbReference type="EMBL" id="ABK44238.1"/>
    </source>
</evidence>
<dbReference type="HOGENOM" id="CLU_150646_12_4_5"/>
<dbReference type="OrthoDB" id="9811076at2"/>
<dbReference type="InterPro" id="IPR052713">
    <property type="entry name" value="FeoA"/>
</dbReference>
<keyword evidence="4" id="KW-1185">Reference proteome</keyword>
<protein>
    <submittedName>
        <fullName evidence="3">FeoA family protein</fullName>
    </submittedName>
</protein>
<evidence type="ECO:0000259" key="2">
    <source>
        <dbReference type="SMART" id="SM00899"/>
    </source>
</evidence>
<dbReference type="Pfam" id="PF04023">
    <property type="entry name" value="FeoA"/>
    <property type="match status" value="1"/>
</dbReference>
<evidence type="ECO:0000313" key="4">
    <source>
        <dbReference type="Proteomes" id="UP000002586"/>
    </source>
</evidence>
<evidence type="ECO:0000256" key="1">
    <source>
        <dbReference type="ARBA" id="ARBA00023004"/>
    </source>
</evidence>
<dbReference type="PANTHER" id="PTHR42954:SF2">
    <property type="entry name" value="FE(2+) TRANSPORT PROTEIN A"/>
    <property type="match status" value="1"/>
</dbReference>
<dbReference type="PANTHER" id="PTHR42954">
    <property type="entry name" value="FE(2+) TRANSPORT PROTEIN A"/>
    <property type="match status" value="1"/>
</dbReference>
<name>A0L8E5_MAGMM</name>
<dbReference type="InterPro" id="IPR038157">
    <property type="entry name" value="FeoA_core_dom"/>
</dbReference>
<accession>A0L8E5</accession>
<dbReference type="KEGG" id="mgm:Mmc1_1730"/>
<dbReference type="InterPro" id="IPR007167">
    <property type="entry name" value="Fe-transptr_FeoA-like"/>
</dbReference>
<dbReference type="EMBL" id="CP000471">
    <property type="protein sequence ID" value="ABK44238.1"/>
    <property type="molecule type" value="Genomic_DNA"/>
</dbReference>
<dbReference type="SUPFAM" id="SSF50037">
    <property type="entry name" value="C-terminal domain of transcriptional repressors"/>
    <property type="match status" value="1"/>
</dbReference>
<organism evidence="3 4">
    <name type="scientific">Magnetococcus marinus (strain ATCC BAA-1437 / JCM 17883 / MC-1)</name>
    <dbReference type="NCBI Taxonomy" id="156889"/>
    <lineage>
        <taxon>Bacteria</taxon>
        <taxon>Pseudomonadati</taxon>
        <taxon>Pseudomonadota</taxon>
        <taxon>Magnetococcia</taxon>
        <taxon>Magnetococcales</taxon>
        <taxon>Magnetococcaceae</taxon>
        <taxon>Magnetococcus</taxon>
    </lineage>
</organism>
<dbReference type="RefSeq" id="WP_011713386.1">
    <property type="nucleotide sequence ID" value="NC_008576.1"/>
</dbReference>
<sequence length="75" mass="8523">MTLVELKKGTKVRVMDFKCSNEERSRFISMGLTPGKEITLRNQAPFGDPRVYTIMGYDLTLRNAEAEKILIEATV</sequence>
<proteinExistence type="predicted"/>
<reference evidence="3 4" key="2">
    <citation type="journal article" date="2012" name="Int. J. Syst. Evol. Microbiol.">
        <title>Magnetococcus marinus gen. nov., sp. nov., a marine, magnetotactic bacterium that represents a novel lineage (Magnetococcaceae fam. nov.; Magnetococcales ord. nov.) at the base of the Alphaproteobacteria.</title>
        <authorList>
            <person name="Bazylinski D.A."/>
            <person name="Williams T.J."/>
            <person name="Lefevre C.T."/>
            <person name="Berg R.J."/>
            <person name="Zhang C.L."/>
            <person name="Bowser S.S."/>
            <person name="Dean A.J."/>
            <person name="Beveridge T.J."/>
        </authorList>
    </citation>
    <scope>NUCLEOTIDE SEQUENCE [LARGE SCALE GENOMIC DNA]</scope>
    <source>
        <strain evidence="4">ATCC BAA-1437 / JCM 17883 / MC-1</strain>
    </source>
</reference>
<dbReference type="AlphaFoldDB" id="A0L8E5"/>
<dbReference type="Proteomes" id="UP000002586">
    <property type="component" value="Chromosome"/>
</dbReference>
<keyword evidence="1" id="KW-0408">Iron</keyword>
<dbReference type="eggNOG" id="COG1918">
    <property type="taxonomic scope" value="Bacteria"/>
</dbReference>
<feature type="domain" description="Ferrous iron transporter FeoA-like" evidence="2">
    <location>
        <begin position="1"/>
        <end position="73"/>
    </location>
</feature>
<dbReference type="GO" id="GO:0046914">
    <property type="term" value="F:transition metal ion binding"/>
    <property type="evidence" value="ECO:0007669"/>
    <property type="project" value="InterPro"/>
</dbReference>
<dbReference type="STRING" id="156889.Mmc1_1730"/>
<dbReference type="SMART" id="SM00899">
    <property type="entry name" value="FeoA"/>
    <property type="match status" value="1"/>
</dbReference>
<gene>
    <name evidence="3" type="ordered locus">Mmc1_1730</name>
</gene>
<dbReference type="Gene3D" id="2.30.30.90">
    <property type="match status" value="1"/>
</dbReference>
<dbReference type="InterPro" id="IPR008988">
    <property type="entry name" value="Transcriptional_repressor_C"/>
</dbReference>
<reference evidence="4" key="1">
    <citation type="journal article" date="2009" name="Appl. Environ. Microbiol.">
        <title>Complete genome sequence of the chemolithoautotrophic marine magnetotactic coccus strain MC-1.</title>
        <authorList>
            <person name="Schubbe S."/>
            <person name="Williams T.J."/>
            <person name="Xie G."/>
            <person name="Kiss H.E."/>
            <person name="Brettin T.S."/>
            <person name="Martinez D."/>
            <person name="Ross C.A."/>
            <person name="Schuler D."/>
            <person name="Cox B.L."/>
            <person name="Nealson K.H."/>
            <person name="Bazylinski D.A."/>
        </authorList>
    </citation>
    <scope>NUCLEOTIDE SEQUENCE [LARGE SCALE GENOMIC DNA]</scope>
    <source>
        <strain evidence="4">ATCC BAA-1437 / JCM 17883 / MC-1</strain>
    </source>
</reference>